<dbReference type="InterPro" id="IPR013990">
    <property type="entry name" value="WHy-dom"/>
</dbReference>
<evidence type="ECO:0000313" key="3">
    <source>
        <dbReference type="Proteomes" id="UP000192582"/>
    </source>
</evidence>
<dbReference type="SUPFAM" id="SSF117070">
    <property type="entry name" value="LEA14-like"/>
    <property type="match status" value="1"/>
</dbReference>
<proteinExistence type="predicted"/>
<protein>
    <submittedName>
        <fullName evidence="2">LEA14-like dessication related protein</fullName>
    </submittedName>
</protein>
<reference evidence="2 3" key="1">
    <citation type="submission" date="2017-04" db="EMBL/GenBank/DDBJ databases">
        <authorList>
            <person name="Afonso C.L."/>
            <person name="Miller P.J."/>
            <person name="Scott M.A."/>
            <person name="Spackman E."/>
            <person name="Goraichik I."/>
            <person name="Dimitrov K.M."/>
            <person name="Suarez D.L."/>
            <person name="Swayne D.E."/>
        </authorList>
    </citation>
    <scope>NUCLEOTIDE SEQUENCE [LARGE SCALE GENOMIC DNA]</scope>
    <source>
        <strain evidence="2 3">KR-140</strain>
    </source>
</reference>
<dbReference type="EMBL" id="FWWU01000009">
    <property type="protein sequence ID" value="SMB93086.1"/>
    <property type="molecule type" value="Genomic_DNA"/>
</dbReference>
<dbReference type="STRING" id="695939.SAMN00790413_01840"/>
<sequence length="184" mass="19360">MGHIRFTQAWPARVVGVKKLLLAPLLALGLLPTGLGGCAPVQSAVQVPSFEVENVRLTGLSLPSGPNPALASLTLRLRVRNPNPAPVRLANIAARLVLDGQDAGRVELPNVALPARGETTQEANLQIPVTLSTAGAFLSVARGQEVAYRLDGTFTADLGSLGRPSFGPFTLAQGVWQQRAMLPF</sequence>
<organism evidence="2 3">
    <name type="scientific">Deinococcus hopiensis KR-140</name>
    <dbReference type="NCBI Taxonomy" id="695939"/>
    <lineage>
        <taxon>Bacteria</taxon>
        <taxon>Thermotogati</taxon>
        <taxon>Deinococcota</taxon>
        <taxon>Deinococci</taxon>
        <taxon>Deinococcales</taxon>
        <taxon>Deinococcaceae</taxon>
        <taxon>Deinococcus</taxon>
    </lineage>
</organism>
<evidence type="ECO:0000313" key="2">
    <source>
        <dbReference type="EMBL" id="SMB93086.1"/>
    </source>
</evidence>
<gene>
    <name evidence="2" type="ORF">SAMN00790413_01840</name>
</gene>
<dbReference type="Proteomes" id="UP000192582">
    <property type="component" value="Unassembled WGS sequence"/>
</dbReference>
<feature type="domain" description="Water stress and hypersensitive response" evidence="1">
    <location>
        <begin position="56"/>
        <end position="172"/>
    </location>
</feature>
<dbReference type="InterPro" id="IPR004864">
    <property type="entry name" value="LEA_2"/>
</dbReference>
<dbReference type="SMART" id="SM00769">
    <property type="entry name" value="WHy"/>
    <property type="match status" value="1"/>
</dbReference>
<dbReference type="AlphaFoldDB" id="A0A1W1VID3"/>
<keyword evidence="3" id="KW-1185">Reference proteome</keyword>
<dbReference type="Pfam" id="PF03168">
    <property type="entry name" value="LEA_2"/>
    <property type="match status" value="1"/>
</dbReference>
<accession>A0A1W1VID3</accession>
<dbReference type="Gene3D" id="2.60.40.1820">
    <property type="match status" value="1"/>
</dbReference>
<name>A0A1W1VID3_9DEIO</name>
<evidence type="ECO:0000259" key="1">
    <source>
        <dbReference type="SMART" id="SM00769"/>
    </source>
</evidence>
<dbReference type="GO" id="GO:0009269">
    <property type="term" value="P:response to desiccation"/>
    <property type="evidence" value="ECO:0007669"/>
    <property type="project" value="InterPro"/>
</dbReference>